<evidence type="ECO:0000256" key="1">
    <source>
        <dbReference type="SAM" id="MobiDB-lite"/>
    </source>
</evidence>
<evidence type="ECO:0000313" key="3">
    <source>
        <dbReference type="Proteomes" id="UP000041254"/>
    </source>
</evidence>
<keyword evidence="3" id="KW-1185">Reference proteome</keyword>
<feature type="region of interest" description="Disordered" evidence="1">
    <location>
        <begin position="1"/>
        <end position="41"/>
    </location>
</feature>
<dbReference type="InParanoid" id="A0A0G4EBM7"/>
<evidence type="ECO:0000313" key="2">
    <source>
        <dbReference type="EMBL" id="CEL92695.1"/>
    </source>
</evidence>
<organism evidence="2 3">
    <name type="scientific">Vitrella brassicaformis (strain CCMP3155)</name>
    <dbReference type="NCBI Taxonomy" id="1169540"/>
    <lineage>
        <taxon>Eukaryota</taxon>
        <taxon>Sar</taxon>
        <taxon>Alveolata</taxon>
        <taxon>Colpodellida</taxon>
        <taxon>Vitrellaceae</taxon>
        <taxon>Vitrella</taxon>
    </lineage>
</organism>
<feature type="region of interest" description="Disordered" evidence="1">
    <location>
        <begin position="178"/>
        <end position="199"/>
    </location>
</feature>
<feature type="compositionally biased region" description="Acidic residues" evidence="1">
    <location>
        <begin position="1"/>
        <end position="10"/>
    </location>
</feature>
<dbReference type="Proteomes" id="UP000041254">
    <property type="component" value="Unassembled WGS sequence"/>
</dbReference>
<accession>A0A0G4EBM7</accession>
<dbReference type="EMBL" id="CDMY01000098">
    <property type="protein sequence ID" value="CEL92695.1"/>
    <property type="molecule type" value="Genomic_DNA"/>
</dbReference>
<sequence>MNDAVEEEEPQPQPQGQPQGHDGAGGGGQQQQQQPGGVVQKTHGQYMELHEYMETMLVCQLAVHFPRRGQKVCQGSAHPKQRPVEKQYSLWLLPGQFRVTIPLDNDRISRLNAHRWAKMAVVCEKIRLIAIRWDKWLLLKALSSSDKIITVTHKHVSSPPYAALRLNEAKDGIVPWEAATTSKRGGPSRGRGRKGDGDEDICSKAKAIKRSGRRGEIMNETEAAHELTAGGQGRHTAGDVDGLGWGGVGRMGWFVRQGGGDLMVVRSTAPDLPQVKELLNHTIYTHEAALGKEAVLKEVDDMFERLQVPEGGPIDERVLVDALLDKMKRRRAIRFIVIEGMEKLPLPLLAQLAILR</sequence>
<dbReference type="VEuPathDB" id="CryptoDB:Vbra_11079"/>
<protein>
    <submittedName>
        <fullName evidence="2">Uncharacterized protein</fullName>
    </submittedName>
</protein>
<dbReference type="AlphaFoldDB" id="A0A0G4EBM7"/>
<gene>
    <name evidence="2" type="ORF">Vbra_11079</name>
</gene>
<proteinExistence type="predicted"/>
<name>A0A0G4EBM7_VITBC</name>
<reference evidence="2 3" key="1">
    <citation type="submission" date="2014-11" db="EMBL/GenBank/DDBJ databases">
        <authorList>
            <person name="Zhu J."/>
            <person name="Qi W."/>
            <person name="Song R."/>
        </authorList>
    </citation>
    <scope>NUCLEOTIDE SEQUENCE [LARGE SCALE GENOMIC DNA]</scope>
</reference>